<gene>
    <name evidence="2" type="ORF">SG35_029415</name>
</gene>
<proteinExistence type="predicted"/>
<dbReference type="KEGG" id="tact:SG35_029415"/>
<dbReference type="SUPFAM" id="SSF47336">
    <property type="entry name" value="ACP-like"/>
    <property type="match status" value="1"/>
</dbReference>
<feature type="domain" description="Carrier" evidence="1">
    <location>
        <begin position="20"/>
        <end position="74"/>
    </location>
</feature>
<reference evidence="2 3" key="1">
    <citation type="journal article" date="2015" name="Genome Announc.">
        <title>Draft Genome Sequences of Marine Isolates of Thalassomonas viridans and Thalassomonas actiniarum.</title>
        <authorList>
            <person name="Olonade I."/>
            <person name="van Zyl L.J."/>
            <person name="Trindade M."/>
        </authorList>
    </citation>
    <scope>NUCLEOTIDE SEQUENCE [LARGE SCALE GENOMIC DNA]</scope>
    <source>
        <strain evidence="2 3">A5K-106</strain>
    </source>
</reference>
<keyword evidence="3" id="KW-1185">Reference proteome</keyword>
<evidence type="ECO:0000259" key="1">
    <source>
        <dbReference type="Pfam" id="PF00550"/>
    </source>
</evidence>
<dbReference type="Proteomes" id="UP000032568">
    <property type="component" value="Chromosome pTact"/>
</dbReference>
<name>A0AAE9YWL2_9GAMM</name>
<dbReference type="EMBL" id="CP059736">
    <property type="protein sequence ID" value="WDE02526.1"/>
    <property type="molecule type" value="Genomic_DNA"/>
</dbReference>
<dbReference type="Gene3D" id="1.10.1200.10">
    <property type="entry name" value="ACP-like"/>
    <property type="match status" value="1"/>
</dbReference>
<evidence type="ECO:0000313" key="2">
    <source>
        <dbReference type="EMBL" id="WDE02526.1"/>
    </source>
</evidence>
<dbReference type="RefSeq" id="WP_044833078.1">
    <property type="nucleotide sequence ID" value="NZ_CP059736.1"/>
</dbReference>
<evidence type="ECO:0000313" key="3">
    <source>
        <dbReference type="Proteomes" id="UP000032568"/>
    </source>
</evidence>
<accession>A0AAE9YWL2</accession>
<dbReference type="InterPro" id="IPR009081">
    <property type="entry name" value="PP-bd_ACP"/>
</dbReference>
<organism evidence="2 3">
    <name type="scientific">Thalassomonas actiniarum</name>
    <dbReference type="NCBI Taxonomy" id="485447"/>
    <lineage>
        <taxon>Bacteria</taxon>
        <taxon>Pseudomonadati</taxon>
        <taxon>Pseudomonadota</taxon>
        <taxon>Gammaproteobacteria</taxon>
        <taxon>Alteromonadales</taxon>
        <taxon>Colwelliaceae</taxon>
        <taxon>Thalassomonas</taxon>
    </lineage>
</organism>
<sequence length="85" mass="9444">MNFEEIAVKSHEFVSQYLNGAEVGREVDLFATGMVNSLFAMQLVLFVEREFGFAVDNEDLDYDNFRSINAIADFAGRKLGLGATA</sequence>
<dbReference type="InterPro" id="IPR036736">
    <property type="entry name" value="ACP-like_sf"/>
</dbReference>
<protein>
    <submittedName>
        <fullName evidence="2">Acyl carrier protein</fullName>
    </submittedName>
</protein>
<dbReference type="AlphaFoldDB" id="A0AAE9YWL2"/>
<reference evidence="2 3" key="2">
    <citation type="journal article" date="2022" name="Mar. Drugs">
        <title>Bioassay-Guided Fractionation Leads to the Detection of Cholic Acid Generated by the Rare Thalassomonas sp.</title>
        <authorList>
            <person name="Pheiffer F."/>
            <person name="Schneider Y.K."/>
            <person name="Hansen E.H."/>
            <person name="Andersen J.H."/>
            <person name="Isaksson J."/>
            <person name="Busche T."/>
            <person name="R C."/>
            <person name="Kalinowski J."/>
            <person name="Zyl L.V."/>
            <person name="Trindade M."/>
        </authorList>
    </citation>
    <scope>NUCLEOTIDE SEQUENCE [LARGE SCALE GENOMIC DNA]</scope>
    <source>
        <strain evidence="2 3">A5K-106</strain>
    </source>
</reference>
<dbReference type="Pfam" id="PF00550">
    <property type="entry name" value="PP-binding"/>
    <property type="match status" value="1"/>
</dbReference>